<proteinExistence type="predicted"/>
<dbReference type="Gramene" id="KVH88032">
    <property type="protein sequence ID" value="KVH88032"/>
    <property type="gene ID" value="Ccrd_024584"/>
</dbReference>
<accession>A0A118JS15</accession>
<protein>
    <submittedName>
        <fullName evidence="2">Uncharacterized protein</fullName>
    </submittedName>
</protein>
<dbReference type="EMBL" id="LEKV01005619">
    <property type="protein sequence ID" value="KVH88032.1"/>
    <property type="molecule type" value="Genomic_DNA"/>
</dbReference>
<evidence type="ECO:0000313" key="2">
    <source>
        <dbReference type="EMBL" id="KVH88032.1"/>
    </source>
</evidence>
<keyword evidence="3" id="KW-1185">Reference proteome</keyword>
<dbReference type="AlphaFoldDB" id="A0A118JS15"/>
<evidence type="ECO:0000313" key="3">
    <source>
        <dbReference type="Proteomes" id="UP000243975"/>
    </source>
</evidence>
<comment type="caution">
    <text evidence="2">The sequence shown here is derived from an EMBL/GenBank/DDBJ whole genome shotgun (WGS) entry which is preliminary data.</text>
</comment>
<organism evidence="2 3">
    <name type="scientific">Cynara cardunculus var. scolymus</name>
    <name type="common">Globe artichoke</name>
    <name type="synonym">Cynara scolymus</name>
    <dbReference type="NCBI Taxonomy" id="59895"/>
    <lineage>
        <taxon>Eukaryota</taxon>
        <taxon>Viridiplantae</taxon>
        <taxon>Streptophyta</taxon>
        <taxon>Embryophyta</taxon>
        <taxon>Tracheophyta</taxon>
        <taxon>Spermatophyta</taxon>
        <taxon>Magnoliopsida</taxon>
        <taxon>eudicotyledons</taxon>
        <taxon>Gunneridae</taxon>
        <taxon>Pentapetalae</taxon>
        <taxon>asterids</taxon>
        <taxon>campanulids</taxon>
        <taxon>Asterales</taxon>
        <taxon>Asteraceae</taxon>
        <taxon>Carduoideae</taxon>
        <taxon>Cardueae</taxon>
        <taxon>Carduinae</taxon>
        <taxon>Cynara</taxon>
    </lineage>
</organism>
<name>A0A118JS15_CYNCS</name>
<dbReference type="Proteomes" id="UP000243975">
    <property type="component" value="Unassembled WGS sequence"/>
</dbReference>
<evidence type="ECO:0000256" key="1">
    <source>
        <dbReference type="SAM" id="MobiDB-lite"/>
    </source>
</evidence>
<feature type="compositionally biased region" description="Gly residues" evidence="1">
    <location>
        <begin position="7"/>
        <end position="22"/>
    </location>
</feature>
<reference evidence="2 3" key="1">
    <citation type="journal article" date="2016" name="Sci. Rep.">
        <title>The genome sequence of the outbreeding globe artichoke constructed de novo incorporating a phase-aware low-pass sequencing strategy of F1 progeny.</title>
        <authorList>
            <person name="Scaglione D."/>
            <person name="Reyes-Chin-Wo S."/>
            <person name="Acquadro A."/>
            <person name="Froenicke L."/>
            <person name="Portis E."/>
            <person name="Beitel C."/>
            <person name="Tirone M."/>
            <person name="Mauro R."/>
            <person name="Lo Monaco A."/>
            <person name="Mauromicale G."/>
            <person name="Faccioli P."/>
            <person name="Cattivelli L."/>
            <person name="Rieseberg L."/>
            <person name="Michelmore R."/>
            <person name="Lanteri S."/>
        </authorList>
    </citation>
    <scope>NUCLEOTIDE SEQUENCE [LARGE SCALE GENOMIC DNA]</scope>
    <source>
        <strain evidence="2">2C</strain>
    </source>
</reference>
<sequence length="327" mass="35966">MESVNKSGGGVAGGGDGSGAGGRLLVDESSWDVQSDRKRFQIDLKQSETTIVSWTKLLRDAGIPVDHSPPSSPEPPMEYRFVPRDVPNKRKTRSQGGLTTEVINLEPSQAVSSRRLVKKRAPPSFLRRRRMSKKVYHKSRGLLCQKSWKGSMLFKPPKTQKMGHGRVKSTTEQNYDNRKQTLLSASVTVSKKDLSDTGIKSGSPSGTILDRAAICAMQSITLTRNIDEEHSLNKGRVELPDLNVPSTVQAASTSPMHTKEESGGKVNGSILESTILVMETMVAKSRQLHGDVQDVDDSEATKCRLPQELEQKLETVARLAKRVVSYE</sequence>
<feature type="region of interest" description="Disordered" evidence="1">
    <location>
        <begin position="1"/>
        <end position="33"/>
    </location>
</feature>
<gene>
    <name evidence="2" type="ORF">Ccrd_024584</name>
</gene>